<dbReference type="PRINTS" id="PR00385">
    <property type="entry name" value="P450"/>
</dbReference>
<evidence type="ECO:0000256" key="1">
    <source>
        <dbReference type="ARBA" id="ARBA00001971"/>
    </source>
</evidence>
<keyword evidence="7 9" id="KW-0503">Monooxygenase</keyword>
<dbReference type="PRINTS" id="PR00465">
    <property type="entry name" value="EP450IV"/>
</dbReference>
<accession>A0A558CI67</accession>
<reference evidence="10 11" key="2">
    <citation type="submission" date="2019-08" db="EMBL/GenBank/DDBJ databases">
        <title>Amycolatopsis acidicola sp. nov., isolated from peat swamp forest soil.</title>
        <authorList>
            <person name="Srisuk N."/>
        </authorList>
    </citation>
    <scope>NUCLEOTIDE SEQUENCE [LARGE SCALE GENOMIC DNA]</scope>
    <source>
        <strain evidence="10 11">TBRC 6029</strain>
    </source>
</reference>
<dbReference type="PROSITE" id="PS00086">
    <property type="entry name" value="CYTOCHROME_P450"/>
    <property type="match status" value="1"/>
</dbReference>
<comment type="caution">
    <text evidence="10">The sequence shown here is derived from an EMBL/GenBank/DDBJ whole genome shotgun (WGS) entry which is preliminary data.</text>
</comment>
<dbReference type="InterPro" id="IPR001128">
    <property type="entry name" value="Cyt_P450"/>
</dbReference>
<evidence type="ECO:0000256" key="3">
    <source>
        <dbReference type="ARBA" id="ARBA00022617"/>
    </source>
</evidence>
<dbReference type="PANTHER" id="PTHR24286">
    <property type="entry name" value="CYTOCHROME P450 26"/>
    <property type="match status" value="1"/>
</dbReference>
<evidence type="ECO:0000256" key="7">
    <source>
        <dbReference type="ARBA" id="ARBA00023033"/>
    </source>
</evidence>
<dbReference type="EMBL" id="VJWX01000170">
    <property type="protein sequence ID" value="TVT48402.1"/>
    <property type="molecule type" value="Genomic_DNA"/>
</dbReference>
<comment type="cofactor">
    <cofactor evidence="1 8">
        <name>heme</name>
        <dbReference type="ChEBI" id="CHEBI:30413"/>
    </cofactor>
</comment>
<dbReference type="GO" id="GO:0004497">
    <property type="term" value="F:monooxygenase activity"/>
    <property type="evidence" value="ECO:0007669"/>
    <property type="project" value="UniProtKB-KW"/>
</dbReference>
<evidence type="ECO:0000256" key="8">
    <source>
        <dbReference type="PIRSR" id="PIRSR602403-1"/>
    </source>
</evidence>
<evidence type="ECO:0000256" key="9">
    <source>
        <dbReference type="RuleBase" id="RU000461"/>
    </source>
</evidence>
<dbReference type="OrthoDB" id="5290182at2"/>
<evidence type="ECO:0000313" key="10">
    <source>
        <dbReference type="EMBL" id="TVT48402.1"/>
    </source>
</evidence>
<organism evidence="10 11">
    <name type="scientific">Amycolatopsis rhizosphaerae</name>
    <dbReference type="NCBI Taxonomy" id="2053003"/>
    <lineage>
        <taxon>Bacteria</taxon>
        <taxon>Bacillati</taxon>
        <taxon>Actinomycetota</taxon>
        <taxon>Actinomycetes</taxon>
        <taxon>Pseudonocardiales</taxon>
        <taxon>Pseudonocardiaceae</taxon>
        <taxon>Amycolatopsis</taxon>
    </lineage>
</organism>
<name>A0A558CI67_9PSEU</name>
<dbReference type="InterPro" id="IPR002403">
    <property type="entry name" value="Cyt_P450_E_grp-IV"/>
</dbReference>
<dbReference type="GO" id="GO:0005506">
    <property type="term" value="F:iron ion binding"/>
    <property type="evidence" value="ECO:0007669"/>
    <property type="project" value="InterPro"/>
</dbReference>
<dbReference type="GO" id="GO:0016705">
    <property type="term" value="F:oxidoreductase activity, acting on paired donors, with incorporation or reduction of molecular oxygen"/>
    <property type="evidence" value="ECO:0007669"/>
    <property type="project" value="InterPro"/>
</dbReference>
<keyword evidence="4 8" id="KW-0479">Metal-binding</keyword>
<reference evidence="10 11" key="1">
    <citation type="submission" date="2019-07" db="EMBL/GenBank/DDBJ databases">
        <authorList>
            <person name="Duangmal K."/>
            <person name="Teo W.F.A."/>
        </authorList>
    </citation>
    <scope>NUCLEOTIDE SEQUENCE [LARGE SCALE GENOMIC DNA]</scope>
    <source>
        <strain evidence="10 11">TBRC 6029</strain>
    </source>
</reference>
<evidence type="ECO:0000256" key="5">
    <source>
        <dbReference type="ARBA" id="ARBA00023002"/>
    </source>
</evidence>
<evidence type="ECO:0000256" key="2">
    <source>
        <dbReference type="ARBA" id="ARBA00010617"/>
    </source>
</evidence>
<dbReference type="Proteomes" id="UP000320011">
    <property type="component" value="Unassembled WGS sequence"/>
</dbReference>
<dbReference type="SUPFAM" id="SSF48264">
    <property type="entry name" value="Cytochrome P450"/>
    <property type="match status" value="1"/>
</dbReference>
<comment type="similarity">
    <text evidence="2 9">Belongs to the cytochrome P450 family.</text>
</comment>
<dbReference type="PANTHER" id="PTHR24286:SF24">
    <property type="entry name" value="LANOSTEROL 14-ALPHA DEMETHYLASE"/>
    <property type="match status" value="1"/>
</dbReference>
<dbReference type="InterPro" id="IPR036396">
    <property type="entry name" value="Cyt_P450_sf"/>
</dbReference>
<proteinExistence type="inferred from homology"/>
<keyword evidence="11" id="KW-1185">Reference proteome</keyword>
<dbReference type="GO" id="GO:0016125">
    <property type="term" value="P:sterol metabolic process"/>
    <property type="evidence" value="ECO:0007669"/>
    <property type="project" value="TreeGrafter"/>
</dbReference>
<keyword evidence="6 8" id="KW-0408">Iron</keyword>
<dbReference type="Gene3D" id="1.10.630.10">
    <property type="entry name" value="Cytochrome P450"/>
    <property type="match status" value="1"/>
</dbReference>
<protein>
    <submittedName>
        <fullName evidence="10">Cytochrome P450</fullName>
    </submittedName>
</protein>
<evidence type="ECO:0000256" key="4">
    <source>
        <dbReference type="ARBA" id="ARBA00022723"/>
    </source>
</evidence>
<keyword evidence="5 9" id="KW-0560">Oxidoreductase</keyword>
<evidence type="ECO:0000256" key="6">
    <source>
        <dbReference type="ARBA" id="ARBA00023004"/>
    </source>
</evidence>
<gene>
    <name evidence="10" type="ORF">FNH05_17960</name>
</gene>
<dbReference type="Pfam" id="PF00067">
    <property type="entry name" value="p450"/>
    <property type="match status" value="2"/>
</dbReference>
<dbReference type="AlphaFoldDB" id="A0A558CI67"/>
<dbReference type="GO" id="GO:0020037">
    <property type="term" value="F:heme binding"/>
    <property type="evidence" value="ECO:0007669"/>
    <property type="project" value="InterPro"/>
</dbReference>
<evidence type="ECO:0000313" key="11">
    <source>
        <dbReference type="Proteomes" id="UP000320011"/>
    </source>
</evidence>
<dbReference type="InterPro" id="IPR017972">
    <property type="entry name" value="Cyt_P450_CS"/>
</dbReference>
<dbReference type="CDD" id="cd11045">
    <property type="entry name" value="CYP136-like"/>
    <property type="match status" value="1"/>
</dbReference>
<keyword evidence="3 8" id="KW-0349">Heme</keyword>
<sequence>MRESVGGQETLRGGIVTGAIDRVSGTIRERVPPLTAIPLPRAVDRRLLHQRWPVRELASPPPGSGLAPVLGDAGAPLIGHSLESMRFGLEFALHRYETYGPVSWMGAFGQRIAVLAGPEATQIALVNKDKAFSQEGWKFFIERFFHRGLMLLDFEEHLLHRRIMQEAFTRERLSGYARQFAPVLRQGIADWGARPKPRLYWALKRLTLDVATRVFMDMPSGRNAEQINRAFVDSVRAATALVRFPVPGGRWAAGLNGRRLLERYFAENLPAKRRAPGDDLFSALCLATGDDGERFGDEDVINHMIFLMMAAHDTTTITSTAAAYHLAKHPEWQERAREESLALGDEAPDLAALDGLHTLDLVIKESLRLTAPVPSLPRKAVKDVDVLGHYIPAGTLVSVSPTANHFSPRHWTQPRRFDPERFAEGRREDKSHRYAWMPFGGGAHKCIGLHFGTYEVKAVLHEMLRAYRWSVPRDYRMRWDYVSLPVPVDGLPVRLAPLRRGSRIVHKQ</sequence>
<feature type="binding site" description="axial binding residue" evidence="8">
    <location>
        <position position="446"/>
    </location>
    <ligand>
        <name>heme</name>
        <dbReference type="ChEBI" id="CHEBI:30413"/>
    </ligand>
    <ligandPart>
        <name>Fe</name>
        <dbReference type="ChEBI" id="CHEBI:18248"/>
    </ligandPart>
</feature>